<keyword evidence="2" id="KW-1185">Reference proteome</keyword>
<reference evidence="1" key="1">
    <citation type="journal article" date="2021" name="Nat. Commun.">
        <title>Genetic determinants of endophytism in the Arabidopsis root mycobiome.</title>
        <authorList>
            <person name="Mesny F."/>
            <person name="Miyauchi S."/>
            <person name="Thiergart T."/>
            <person name="Pickel B."/>
            <person name="Atanasova L."/>
            <person name="Karlsson M."/>
            <person name="Huettel B."/>
            <person name="Barry K.W."/>
            <person name="Haridas S."/>
            <person name="Chen C."/>
            <person name="Bauer D."/>
            <person name="Andreopoulos W."/>
            <person name="Pangilinan J."/>
            <person name="LaButti K."/>
            <person name="Riley R."/>
            <person name="Lipzen A."/>
            <person name="Clum A."/>
            <person name="Drula E."/>
            <person name="Henrissat B."/>
            <person name="Kohler A."/>
            <person name="Grigoriev I.V."/>
            <person name="Martin F.M."/>
            <person name="Hacquard S."/>
        </authorList>
    </citation>
    <scope>NUCLEOTIDE SEQUENCE</scope>
    <source>
        <strain evidence="1">MPI-CAGE-AT-0016</strain>
    </source>
</reference>
<evidence type="ECO:0000313" key="1">
    <source>
        <dbReference type="EMBL" id="KAH7362779.1"/>
    </source>
</evidence>
<name>A0A8K0TDU6_9PEZI</name>
<organism evidence="1 2">
    <name type="scientific">Plectosphaerella cucumerina</name>
    <dbReference type="NCBI Taxonomy" id="40658"/>
    <lineage>
        <taxon>Eukaryota</taxon>
        <taxon>Fungi</taxon>
        <taxon>Dikarya</taxon>
        <taxon>Ascomycota</taxon>
        <taxon>Pezizomycotina</taxon>
        <taxon>Sordariomycetes</taxon>
        <taxon>Hypocreomycetidae</taxon>
        <taxon>Glomerellales</taxon>
        <taxon>Plectosphaerellaceae</taxon>
        <taxon>Plectosphaerella</taxon>
    </lineage>
</organism>
<dbReference type="OrthoDB" id="5220127at2759"/>
<sequence>MCIYYYLHHHHMPPCSREIEYVVQYEFCPNATRDPDTKEAVPCSQACFDHSNSVDYTNPCATGGCLVSPECSSGSCRVEDLGGRWKCCRCRRGGNSLRWCNHKKKESPDTFCYHQACEGCTTDA</sequence>
<protein>
    <submittedName>
        <fullName evidence="1">Uncharacterized protein</fullName>
    </submittedName>
</protein>
<comment type="caution">
    <text evidence="1">The sequence shown here is derived from an EMBL/GenBank/DDBJ whole genome shotgun (WGS) entry which is preliminary data.</text>
</comment>
<dbReference type="Proteomes" id="UP000813385">
    <property type="component" value="Unassembled WGS sequence"/>
</dbReference>
<proteinExistence type="predicted"/>
<evidence type="ECO:0000313" key="2">
    <source>
        <dbReference type="Proteomes" id="UP000813385"/>
    </source>
</evidence>
<dbReference type="AlphaFoldDB" id="A0A8K0TDU6"/>
<accession>A0A8K0TDU6</accession>
<gene>
    <name evidence="1" type="ORF">B0T11DRAFT_328813</name>
</gene>
<dbReference type="EMBL" id="JAGPXD010000003">
    <property type="protein sequence ID" value="KAH7362779.1"/>
    <property type="molecule type" value="Genomic_DNA"/>
</dbReference>